<dbReference type="GO" id="GO:0005634">
    <property type="term" value="C:nucleus"/>
    <property type="evidence" value="ECO:0007669"/>
    <property type="project" value="TreeGrafter"/>
</dbReference>
<evidence type="ECO:0000313" key="2">
    <source>
        <dbReference type="WBParaSite" id="Hba_05134"/>
    </source>
</evidence>
<reference evidence="2" key="1">
    <citation type="submission" date="2016-11" db="UniProtKB">
        <authorList>
            <consortium name="WormBaseParasite"/>
        </authorList>
    </citation>
    <scope>IDENTIFICATION</scope>
</reference>
<dbReference type="GO" id="GO:0015074">
    <property type="term" value="P:DNA integration"/>
    <property type="evidence" value="ECO:0007669"/>
    <property type="project" value="TreeGrafter"/>
</dbReference>
<dbReference type="Proteomes" id="UP000095283">
    <property type="component" value="Unplaced"/>
</dbReference>
<dbReference type="GO" id="GO:0035861">
    <property type="term" value="C:site of double-strand break"/>
    <property type="evidence" value="ECO:0007669"/>
    <property type="project" value="TreeGrafter"/>
</dbReference>
<dbReference type="PANTHER" id="PTHR46060:SF2">
    <property type="entry name" value="HISTONE-LYSINE N-METHYLTRANSFERASE SETMAR"/>
    <property type="match status" value="1"/>
</dbReference>
<dbReference type="GO" id="GO:0000729">
    <property type="term" value="P:DNA double-strand break processing"/>
    <property type="evidence" value="ECO:0007669"/>
    <property type="project" value="TreeGrafter"/>
</dbReference>
<dbReference type="GO" id="GO:0044547">
    <property type="term" value="F:DNA topoisomerase binding"/>
    <property type="evidence" value="ECO:0007669"/>
    <property type="project" value="TreeGrafter"/>
</dbReference>
<protein>
    <submittedName>
        <fullName evidence="2">Inner membrane protein</fullName>
    </submittedName>
</protein>
<dbReference type="InterPro" id="IPR052709">
    <property type="entry name" value="Transposase-MT_Hybrid"/>
</dbReference>
<dbReference type="GO" id="GO:0044774">
    <property type="term" value="P:mitotic DNA integrity checkpoint signaling"/>
    <property type="evidence" value="ECO:0007669"/>
    <property type="project" value="TreeGrafter"/>
</dbReference>
<name>A0A1I7WJD9_HETBA</name>
<dbReference type="GO" id="GO:0003697">
    <property type="term" value="F:single-stranded DNA binding"/>
    <property type="evidence" value="ECO:0007669"/>
    <property type="project" value="TreeGrafter"/>
</dbReference>
<dbReference type="GO" id="GO:0000793">
    <property type="term" value="C:condensed chromosome"/>
    <property type="evidence" value="ECO:0007669"/>
    <property type="project" value="TreeGrafter"/>
</dbReference>
<dbReference type="AlphaFoldDB" id="A0A1I7WJD9"/>
<dbReference type="GO" id="GO:0003690">
    <property type="term" value="F:double-stranded DNA binding"/>
    <property type="evidence" value="ECO:0007669"/>
    <property type="project" value="TreeGrafter"/>
</dbReference>
<dbReference type="GO" id="GO:0000014">
    <property type="term" value="F:single-stranded DNA endodeoxyribonuclease activity"/>
    <property type="evidence" value="ECO:0007669"/>
    <property type="project" value="TreeGrafter"/>
</dbReference>
<sequence length="70" mass="8413">MVTVWWSASGIMHYNFLDPGETISAEKVYQEIDKMHQELRRLRPALINRKDQFFFMTMPDHISHKCLCRN</sequence>
<dbReference type="GO" id="GO:0006303">
    <property type="term" value="P:double-strand break repair via nonhomologous end joining"/>
    <property type="evidence" value="ECO:0007669"/>
    <property type="project" value="TreeGrafter"/>
</dbReference>
<organism evidence="1 2">
    <name type="scientific">Heterorhabditis bacteriophora</name>
    <name type="common">Entomopathogenic nematode worm</name>
    <dbReference type="NCBI Taxonomy" id="37862"/>
    <lineage>
        <taxon>Eukaryota</taxon>
        <taxon>Metazoa</taxon>
        <taxon>Ecdysozoa</taxon>
        <taxon>Nematoda</taxon>
        <taxon>Chromadorea</taxon>
        <taxon>Rhabditida</taxon>
        <taxon>Rhabditina</taxon>
        <taxon>Rhabditomorpha</taxon>
        <taxon>Strongyloidea</taxon>
        <taxon>Heterorhabditidae</taxon>
        <taxon>Heterorhabditis</taxon>
    </lineage>
</organism>
<accession>A0A1I7WJD9</accession>
<dbReference type="PANTHER" id="PTHR46060">
    <property type="entry name" value="MARINER MOS1 TRANSPOSASE-LIKE PROTEIN"/>
    <property type="match status" value="1"/>
</dbReference>
<dbReference type="GO" id="GO:0046975">
    <property type="term" value="F:histone H3K36 methyltransferase activity"/>
    <property type="evidence" value="ECO:0007669"/>
    <property type="project" value="TreeGrafter"/>
</dbReference>
<evidence type="ECO:0000313" key="1">
    <source>
        <dbReference type="Proteomes" id="UP000095283"/>
    </source>
</evidence>
<dbReference type="Pfam" id="PF01359">
    <property type="entry name" value="Transposase_1"/>
    <property type="match status" value="1"/>
</dbReference>
<proteinExistence type="predicted"/>
<dbReference type="GO" id="GO:0042800">
    <property type="term" value="F:histone H3K4 methyltransferase activity"/>
    <property type="evidence" value="ECO:0007669"/>
    <property type="project" value="TreeGrafter"/>
</dbReference>
<dbReference type="Gene3D" id="3.30.420.10">
    <property type="entry name" value="Ribonuclease H-like superfamily/Ribonuclease H"/>
    <property type="match status" value="1"/>
</dbReference>
<dbReference type="GO" id="GO:0031297">
    <property type="term" value="P:replication fork processing"/>
    <property type="evidence" value="ECO:0007669"/>
    <property type="project" value="TreeGrafter"/>
</dbReference>
<keyword evidence="1" id="KW-1185">Reference proteome</keyword>
<dbReference type="InterPro" id="IPR001888">
    <property type="entry name" value="Transposase_1"/>
</dbReference>
<dbReference type="InterPro" id="IPR036397">
    <property type="entry name" value="RNaseH_sf"/>
</dbReference>
<dbReference type="WBParaSite" id="Hba_05134">
    <property type="protein sequence ID" value="Hba_05134"/>
    <property type="gene ID" value="Hba_05134"/>
</dbReference>